<evidence type="ECO:0000313" key="2">
    <source>
        <dbReference type="EMBL" id="MFD1530886.1"/>
    </source>
</evidence>
<dbReference type="InterPro" id="IPR052019">
    <property type="entry name" value="F420H2_bilvrd_red/Heme_oxyg"/>
</dbReference>
<dbReference type="PANTHER" id="PTHR35176:SF6">
    <property type="entry name" value="HEME OXYGENASE HI_0854-RELATED"/>
    <property type="match status" value="1"/>
</dbReference>
<organism evidence="2 3">
    <name type="scientific">Pseudonocardia aurantiaca</name>
    <dbReference type="NCBI Taxonomy" id="75290"/>
    <lineage>
        <taxon>Bacteria</taxon>
        <taxon>Bacillati</taxon>
        <taxon>Actinomycetota</taxon>
        <taxon>Actinomycetes</taxon>
        <taxon>Pseudonocardiales</taxon>
        <taxon>Pseudonocardiaceae</taxon>
        <taxon>Pseudonocardia</taxon>
    </lineage>
</organism>
<name>A0ABW4FK82_9PSEU</name>
<dbReference type="Gene3D" id="2.30.110.10">
    <property type="entry name" value="Electron Transport, Fmn-binding Protein, Chain A"/>
    <property type="match status" value="1"/>
</dbReference>
<dbReference type="PANTHER" id="PTHR35176">
    <property type="entry name" value="HEME OXYGENASE HI_0854-RELATED"/>
    <property type="match status" value="1"/>
</dbReference>
<dbReference type="NCBIfam" id="TIGR03667">
    <property type="entry name" value="Rv3369"/>
    <property type="match status" value="1"/>
</dbReference>
<dbReference type="InterPro" id="IPR012349">
    <property type="entry name" value="Split_barrel_FMN-bd"/>
</dbReference>
<proteinExistence type="predicted"/>
<protein>
    <submittedName>
        <fullName evidence="2">TIGR03667 family PPOX class F420-dependent oxidoreductase</fullName>
        <ecNumber evidence="2">1.-.-.-</ecNumber>
    </submittedName>
</protein>
<dbReference type="SUPFAM" id="SSF50475">
    <property type="entry name" value="FMN-binding split barrel"/>
    <property type="match status" value="1"/>
</dbReference>
<evidence type="ECO:0000313" key="3">
    <source>
        <dbReference type="Proteomes" id="UP001597145"/>
    </source>
</evidence>
<sequence>MTFALPDEGTEFDARVARRLDEAVVAWFTVVDGAGTPQPAPVWFVWDGETALVYSDYRAKRLDHVRARCQTALNLDGDGAGGDIVVLAGETHVDAVAPAVPDNPAYLAKYGERITNGWGSAEEFAKTYSVALRFLPKRLRGY</sequence>
<gene>
    <name evidence="2" type="ORF">ACFSCY_15700</name>
</gene>
<dbReference type="RefSeq" id="WP_343971628.1">
    <property type="nucleotide sequence ID" value="NZ_BAAAJG010000002.1"/>
</dbReference>
<dbReference type="InterPro" id="IPR019966">
    <property type="entry name" value="F420-dep_enz_PPOX_Rv3369"/>
</dbReference>
<keyword evidence="3" id="KW-1185">Reference proteome</keyword>
<dbReference type="EMBL" id="JBHUCP010000009">
    <property type="protein sequence ID" value="MFD1530886.1"/>
    <property type="molecule type" value="Genomic_DNA"/>
</dbReference>
<dbReference type="Proteomes" id="UP001597145">
    <property type="component" value="Unassembled WGS sequence"/>
</dbReference>
<keyword evidence="1 2" id="KW-0560">Oxidoreductase</keyword>
<dbReference type="GO" id="GO:0016491">
    <property type="term" value="F:oxidoreductase activity"/>
    <property type="evidence" value="ECO:0007669"/>
    <property type="project" value="UniProtKB-KW"/>
</dbReference>
<dbReference type="EC" id="1.-.-.-" evidence="2"/>
<accession>A0ABW4FK82</accession>
<comment type="caution">
    <text evidence="2">The sequence shown here is derived from an EMBL/GenBank/DDBJ whole genome shotgun (WGS) entry which is preliminary data.</text>
</comment>
<evidence type="ECO:0000256" key="1">
    <source>
        <dbReference type="ARBA" id="ARBA00023002"/>
    </source>
</evidence>
<reference evidence="3" key="1">
    <citation type="journal article" date="2019" name="Int. J. Syst. Evol. Microbiol.">
        <title>The Global Catalogue of Microorganisms (GCM) 10K type strain sequencing project: providing services to taxonomists for standard genome sequencing and annotation.</title>
        <authorList>
            <consortium name="The Broad Institute Genomics Platform"/>
            <consortium name="The Broad Institute Genome Sequencing Center for Infectious Disease"/>
            <person name="Wu L."/>
            <person name="Ma J."/>
        </authorList>
    </citation>
    <scope>NUCLEOTIDE SEQUENCE [LARGE SCALE GENOMIC DNA]</scope>
    <source>
        <strain evidence="3">JCM 12165</strain>
    </source>
</reference>